<dbReference type="PANTHER" id="PTHR31170:SF25">
    <property type="entry name" value="BNAA09G04570D PROTEIN"/>
    <property type="match status" value="1"/>
</dbReference>
<organism evidence="2 3">
    <name type="scientific">Dendrobium catenatum</name>
    <dbReference type="NCBI Taxonomy" id="906689"/>
    <lineage>
        <taxon>Eukaryota</taxon>
        <taxon>Viridiplantae</taxon>
        <taxon>Streptophyta</taxon>
        <taxon>Embryophyta</taxon>
        <taxon>Tracheophyta</taxon>
        <taxon>Spermatophyta</taxon>
        <taxon>Magnoliopsida</taxon>
        <taxon>Liliopsida</taxon>
        <taxon>Asparagales</taxon>
        <taxon>Orchidaceae</taxon>
        <taxon>Epidendroideae</taxon>
        <taxon>Malaxideae</taxon>
        <taxon>Dendrobiinae</taxon>
        <taxon>Dendrobium</taxon>
    </lineage>
</organism>
<gene>
    <name evidence="2" type="ORF">MA16_Dca001742</name>
</gene>
<protein>
    <submittedName>
        <fullName evidence="2">UPF0481 protein</fullName>
    </submittedName>
</protein>
<dbReference type="AlphaFoldDB" id="A0A2I0WNB5"/>
<dbReference type="Pfam" id="PF03140">
    <property type="entry name" value="DUF247"/>
    <property type="match status" value="1"/>
</dbReference>
<dbReference type="OrthoDB" id="1589813at2759"/>
<keyword evidence="3" id="KW-1185">Reference proteome</keyword>
<keyword evidence="1" id="KW-1133">Transmembrane helix</keyword>
<dbReference type="Proteomes" id="UP000233837">
    <property type="component" value="Unassembled WGS sequence"/>
</dbReference>
<name>A0A2I0WNB5_9ASPA</name>
<evidence type="ECO:0000256" key="1">
    <source>
        <dbReference type="SAM" id="Phobius"/>
    </source>
</evidence>
<evidence type="ECO:0000313" key="3">
    <source>
        <dbReference type="Proteomes" id="UP000233837"/>
    </source>
</evidence>
<proteinExistence type="predicted"/>
<dbReference type="STRING" id="906689.A0A2I0WNB5"/>
<keyword evidence="1" id="KW-0812">Transmembrane</keyword>
<evidence type="ECO:0000313" key="2">
    <source>
        <dbReference type="EMBL" id="PKU77136.1"/>
    </source>
</evidence>
<dbReference type="InterPro" id="IPR004158">
    <property type="entry name" value="DUF247_pln"/>
</dbReference>
<accession>A0A2I0WNB5</accession>
<feature type="transmembrane region" description="Helical" evidence="1">
    <location>
        <begin position="510"/>
        <end position="537"/>
    </location>
</feature>
<reference evidence="2 3" key="2">
    <citation type="journal article" date="2017" name="Nature">
        <title>The Apostasia genome and the evolution of orchids.</title>
        <authorList>
            <person name="Zhang G.Q."/>
            <person name="Liu K.W."/>
            <person name="Li Z."/>
            <person name="Lohaus R."/>
            <person name="Hsiao Y.Y."/>
            <person name="Niu S.C."/>
            <person name="Wang J.Y."/>
            <person name="Lin Y.C."/>
            <person name="Xu Q."/>
            <person name="Chen L.J."/>
            <person name="Yoshida K."/>
            <person name="Fujiwara S."/>
            <person name="Wang Z.W."/>
            <person name="Zhang Y.Q."/>
            <person name="Mitsuda N."/>
            <person name="Wang M."/>
            <person name="Liu G.H."/>
            <person name="Pecoraro L."/>
            <person name="Huang H.X."/>
            <person name="Xiao X.J."/>
            <person name="Lin M."/>
            <person name="Wu X.Y."/>
            <person name="Wu W.L."/>
            <person name="Chen Y.Y."/>
            <person name="Chang S.B."/>
            <person name="Sakamoto S."/>
            <person name="Ohme-Takagi M."/>
            <person name="Yagi M."/>
            <person name="Zeng S.J."/>
            <person name="Shen C.Y."/>
            <person name="Yeh C.M."/>
            <person name="Luo Y.B."/>
            <person name="Tsai W.C."/>
            <person name="Van de Peer Y."/>
            <person name="Liu Z.J."/>
        </authorList>
    </citation>
    <scope>NUCLEOTIDE SEQUENCE [LARGE SCALE GENOMIC DNA]</scope>
    <source>
        <tissue evidence="2">The whole plant</tissue>
    </source>
</reference>
<dbReference type="EMBL" id="KZ502537">
    <property type="protein sequence ID" value="PKU77136.1"/>
    <property type="molecule type" value="Genomic_DNA"/>
</dbReference>
<dbReference type="SUPFAM" id="SSF101447">
    <property type="entry name" value="Formin homology 2 domain (FH2 domain)"/>
    <property type="match status" value="1"/>
</dbReference>
<sequence length="540" mass="62170">MVYLLDQQQIVFYVLTLKLRETIEANLCIPQANPIARPIPLGLYKYNSAFKPLLKSQPLPLLQPPPPPPPPPPFDSPRIISKFLEKINQARQDEASSHWETQSIYRVPKSLRDVDKTAYTPKIVSIGPYHRGRRRLRTMDCHKWRSLYHALDRTGHDVHLYLDAARFLEDRARSCYVAPISMSSDDFVETLVVDSIFSLELFRGVAREGFEGLKYSPNDPVFTDHDIMHSLQHDMIMLENQLPLFVLDWILALQDGCEPSRSYRVAPLALCFFNPLMPTDEPLPPTASSDPLYEAGSSGGALHCLDVFCRSLFPCPTPASIPRLTCRGKQSARSFAAACPTPFSEAWWLPIPDKRRQQLIHCVADLRDAGIKFRRRTGVQFWDIKFKDGVLYIPRLFIHDGTKSLFLNLIAFEQCHLECGNHITSYLTFMDNLINSEVDVRYLHDNEIIENWLASDGEVADMFNLLCQEVVLDRHDCYLSELSHEVNRYYNSKWNTWRASFNHKYFSNPWAFISLIAVVVLLLLTATQTFYTVYAYYKPK</sequence>
<dbReference type="PANTHER" id="PTHR31170">
    <property type="entry name" value="BNAC04G53230D PROTEIN"/>
    <property type="match status" value="1"/>
</dbReference>
<reference evidence="2 3" key="1">
    <citation type="journal article" date="2016" name="Sci. Rep.">
        <title>The Dendrobium catenatum Lindl. genome sequence provides insights into polysaccharide synthase, floral development and adaptive evolution.</title>
        <authorList>
            <person name="Zhang G.Q."/>
            <person name="Xu Q."/>
            <person name="Bian C."/>
            <person name="Tsai W.C."/>
            <person name="Yeh C.M."/>
            <person name="Liu K.W."/>
            <person name="Yoshida K."/>
            <person name="Zhang L.S."/>
            <person name="Chang S.B."/>
            <person name="Chen F."/>
            <person name="Shi Y."/>
            <person name="Su Y.Y."/>
            <person name="Zhang Y.Q."/>
            <person name="Chen L.J."/>
            <person name="Yin Y."/>
            <person name="Lin M."/>
            <person name="Huang H."/>
            <person name="Deng H."/>
            <person name="Wang Z.W."/>
            <person name="Zhu S.L."/>
            <person name="Zhao X."/>
            <person name="Deng C."/>
            <person name="Niu S.C."/>
            <person name="Huang J."/>
            <person name="Wang M."/>
            <person name="Liu G.H."/>
            <person name="Yang H.J."/>
            <person name="Xiao X.J."/>
            <person name="Hsiao Y.Y."/>
            <person name="Wu W.L."/>
            <person name="Chen Y.Y."/>
            <person name="Mitsuda N."/>
            <person name="Ohme-Takagi M."/>
            <person name="Luo Y.B."/>
            <person name="Van de Peer Y."/>
            <person name="Liu Z.J."/>
        </authorList>
    </citation>
    <scope>NUCLEOTIDE SEQUENCE [LARGE SCALE GENOMIC DNA]</scope>
    <source>
        <tissue evidence="2">The whole plant</tissue>
    </source>
</reference>
<keyword evidence="1" id="KW-0472">Membrane</keyword>